<evidence type="ECO:0000256" key="2">
    <source>
        <dbReference type="ARBA" id="ARBA00022771"/>
    </source>
</evidence>
<dbReference type="Pfam" id="PF02891">
    <property type="entry name" value="zf-MIZ"/>
    <property type="match status" value="1"/>
</dbReference>
<feature type="region of interest" description="Disordered" evidence="4">
    <location>
        <begin position="1856"/>
        <end position="1880"/>
    </location>
</feature>
<feature type="region of interest" description="Disordered" evidence="4">
    <location>
        <begin position="794"/>
        <end position="845"/>
    </location>
</feature>
<feature type="domain" description="SP-RING-type" evidence="5">
    <location>
        <begin position="1947"/>
        <end position="1989"/>
    </location>
</feature>
<evidence type="ECO:0000256" key="3">
    <source>
        <dbReference type="ARBA" id="ARBA00022833"/>
    </source>
</evidence>
<feature type="compositionally biased region" description="Polar residues" evidence="4">
    <location>
        <begin position="598"/>
        <end position="607"/>
    </location>
</feature>
<accession>A0A2C6LB77</accession>
<feature type="compositionally biased region" description="Low complexity" evidence="4">
    <location>
        <begin position="1032"/>
        <end position="1041"/>
    </location>
</feature>
<feature type="compositionally biased region" description="Low complexity" evidence="4">
    <location>
        <begin position="802"/>
        <end position="811"/>
    </location>
</feature>
<comment type="caution">
    <text evidence="6">The sequence shown here is derived from an EMBL/GenBank/DDBJ whole genome shotgun (WGS) entry which is preliminary data.</text>
</comment>
<feature type="region of interest" description="Disordered" evidence="4">
    <location>
        <begin position="463"/>
        <end position="534"/>
    </location>
</feature>
<feature type="compositionally biased region" description="Basic residues" evidence="4">
    <location>
        <begin position="968"/>
        <end position="978"/>
    </location>
</feature>
<feature type="compositionally biased region" description="Basic and acidic residues" evidence="4">
    <location>
        <begin position="331"/>
        <end position="353"/>
    </location>
</feature>
<dbReference type="EMBL" id="MIGC01000290">
    <property type="protein sequence ID" value="PHJ25407.1"/>
    <property type="molecule type" value="Genomic_DNA"/>
</dbReference>
<dbReference type="Gene3D" id="3.30.40.10">
    <property type="entry name" value="Zinc/RING finger domain, C3HC4 (zinc finger)"/>
    <property type="match status" value="1"/>
</dbReference>
<feature type="compositionally biased region" description="Polar residues" evidence="4">
    <location>
        <begin position="356"/>
        <end position="366"/>
    </location>
</feature>
<feature type="region of interest" description="Disordered" evidence="4">
    <location>
        <begin position="861"/>
        <end position="883"/>
    </location>
</feature>
<feature type="region of interest" description="Disordered" evidence="4">
    <location>
        <begin position="557"/>
        <end position="619"/>
    </location>
</feature>
<dbReference type="OrthoDB" id="333585at2759"/>
<dbReference type="Proteomes" id="UP000221165">
    <property type="component" value="Unassembled WGS sequence"/>
</dbReference>
<feature type="compositionally biased region" description="Low complexity" evidence="4">
    <location>
        <begin position="397"/>
        <end position="418"/>
    </location>
</feature>
<feature type="region of interest" description="Disordered" evidence="4">
    <location>
        <begin position="920"/>
        <end position="1057"/>
    </location>
</feature>
<feature type="compositionally biased region" description="Basic and acidic residues" evidence="4">
    <location>
        <begin position="938"/>
        <end position="967"/>
    </location>
</feature>
<feature type="compositionally biased region" description="Basic and acidic residues" evidence="4">
    <location>
        <begin position="862"/>
        <end position="875"/>
    </location>
</feature>
<feature type="region of interest" description="Disordered" evidence="4">
    <location>
        <begin position="1906"/>
        <end position="1930"/>
    </location>
</feature>
<feature type="region of interest" description="Disordered" evidence="4">
    <location>
        <begin position="207"/>
        <end position="256"/>
    </location>
</feature>
<feature type="compositionally biased region" description="Low complexity" evidence="4">
    <location>
        <begin position="1"/>
        <end position="21"/>
    </location>
</feature>
<feature type="compositionally biased region" description="Basic and acidic residues" evidence="4">
    <location>
        <begin position="997"/>
        <end position="1031"/>
    </location>
</feature>
<feature type="compositionally biased region" description="Basic and acidic residues" evidence="4">
    <location>
        <begin position="29"/>
        <end position="41"/>
    </location>
</feature>
<dbReference type="PANTHER" id="PTHR10782:SF96">
    <property type="entry name" value="SP-RING-TYPE DOMAIN-CONTAINING PROTEIN"/>
    <property type="match status" value="1"/>
</dbReference>
<protein>
    <submittedName>
        <fullName evidence="6">Miz sp-ring zinc finger domain-containing protein</fullName>
    </submittedName>
</protein>
<evidence type="ECO:0000259" key="5">
    <source>
        <dbReference type="Pfam" id="PF02891"/>
    </source>
</evidence>
<keyword evidence="3" id="KW-0862">Zinc</keyword>
<dbReference type="GO" id="GO:0000785">
    <property type="term" value="C:chromatin"/>
    <property type="evidence" value="ECO:0007669"/>
    <property type="project" value="TreeGrafter"/>
</dbReference>
<name>A0A2C6LB77_9APIC</name>
<proteinExistence type="predicted"/>
<dbReference type="GO" id="GO:0008270">
    <property type="term" value="F:zinc ion binding"/>
    <property type="evidence" value="ECO:0007669"/>
    <property type="project" value="UniProtKB-KW"/>
</dbReference>
<sequence length="2054" mass="230876">MGGGQSSYSSPSFTTSPSDSCSTEDEEIETGRMGKEGDARGGRSAIVFDKMRYRSSTSSTGTVGNKGREEVTAFEHVWEKGGWRLLSEEGCHSDGLRRTKRLSSFFSSLSSPERRGETEQRACRRSSDSLVTTAREKEPRKFRNWRRHLNERVSNKNHTRWKDSKTDDDHFTARRISLRASISSAASCEYSSHDDDADLADGLVVSSLSSSRHSGTRERDVEGRAGSSSQKREGRPGPHRLYASPHYHPCCSSSQSSTFSLDMNNGRKRTRHMMLYGASLKAGRHKADVCSTKPWRKRSRRRRVSSSSFACHRCRCIHSRSFSSFISPAMSRDERSSPYKSPFHENREDEACQERISVSTSPSVLQKEQVGRKSFGSRTSTPDFSLPPCLPSHHRSSTTTTSCAPSPISASSSSSSSPCLHPFPQSSASLCELSYRTSIDSSSSCSSWSSCLHLTLPHDDENQSSFVTPSPLFTRNEDGGEEMSSVLSGDGGWEFSCSRSPGKEDSVKERRRRGTQGSRRSSSSSGRRRPSLLCHHPRFRSPRFRLPRFHAVRKTRWRNGEEKDDKAVSTDVSISTDYSTGSSSSHHAKDEDHETDTESCISLATSWGSTGDDSSRRTSRDFRPMCIEGEGCDAAWKEDQDVLYQRASKDVRPRRNYSLSSFHTPCRQPDRSSVSDIFISPVRDEGQSSSCSVHHPSFHGEFFSPEKQDNTPTKFSEEEEERETGTFSDRESKEMERGREENTKKKDDLSARSSFPSSPSLGKSCHATNYRDRYAHIRHKVPSHRVSSYLMMRGPKRRTRHSFPSPSSPSFRGAGREESGGKNFSSPTEERDGKSLRKTRSSRHEDFRYGRRQAFLSANLWKTKERTRTPDERNESFSSSVPSSFHVNTRLVSSSSSHARSSCSPPSWSCRSVFHDEDEDSVYHSPRSDTTSSSTLRGGKDARPGRFRKDREGRHSNHHITDKTVREARRKHLSHHRYCHADTSSHRLQINGRRKGRDKEERIEKADADDHMELPQGNHERLSRTHEREKISSYPSLSSLPYERHGFGQEHGSKNMVLRDPRAGTSFFSRRETGVDYLPYVSRRHSGEDTCMSSCSSERRHDTEEEGEEKEETTTTIYRGTEDDVEQLLEAGALTSMGMEKKAEEEDRNRREEGREESIDVDWKKRINTLLQPLMHHERMRRLVQNTWKLQGKEVEIKQTDCQGNRQSHSILCICDEIFRDYSDAFECFCLLRSTPENPYASKDTTTSMEVSLAPPGTHHVAVVSPSVRSSGFPKNTDNAANVWQLRKEYERLKTGSVECQHCGMSVHALCGGGMCSRLVSRSLDTNFYCCICKNVLFDPTCEVTWCSTVTSFLCPPSPPSLTESRKLHNDPSLSSPVALSSSASAAASLLLHKGKEEGACLVPGRAPQDPLRRSSHNNSCILPFSNSPVLQTELSSNTSAAIELRFFPYGDPSCGRHRPYIPDHLELFVNPPVATLATQRSRQRFATDRYARSSPHIKRHPNHTRLFSRGESDKKRLMKTAQEPSVFRRDVWREKNSCFLPHNAKAPFTTVNLSLSRRKRDGEVHVPDGFGLYKQSQCSIRRAVVRRSGGEEEIETETSRRTAGRERKGGVVLITEDPRQKSCSRKPVAAGGDLKQQQCSLPMATTGLDCSSTPDFRATYDPAISHLHPKPPLYLTDIKQGDAALKKGMNFFVARGHHRQSRLFLFQVVCSVAIEESQMLEAIVQRRSLPIPICTAFLRWIVAKTSVEGEGDGQSLSLPSSPTVSKEYGDVLRICPETTASSRISSSDLCKRMSGQEGEAKEMMRRKEEKKVSTSGEEVLQRKRSRGSSFSFLSITAATGSFSSLLHLGFSRPKVREQEGSAEEEAEQVKTKSSSGERSCGGIAQSFVDILPSLSKKTSITGLSSLGSLSSSSSSETRVPASSPAHQQTVHRDVLSVSLFNRDTAGRLRVPARSVHCRHAECFDLQFFIRTNYLRHCSDLSWKCPICEEYAFPNELYVDTLIQEILHVTDFRPPLKKAKTIAFTSQDLTNYTITECLEEDGEEQGKEYTYRLV</sequence>
<reference evidence="6 7" key="1">
    <citation type="journal article" date="2017" name="Int. J. Parasitol.">
        <title>The genome of the protozoan parasite Cystoisospora suis and a reverse vaccinology approach to identify vaccine candidates.</title>
        <authorList>
            <person name="Palmieri N."/>
            <person name="Shrestha A."/>
            <person name="Ruttkowski B."/>
            <person name="Beck T."/>
            <person name="Vogl C."/>
            <person name="Tomley F."/>
            <person name="Blake D.P."/>
            <person name="Joachim A."/>
        </authorList>
    </citation>
    <scope>NUCLEOTIDE SEQUENCE [LARGE SCALE GENOMIC DNA]</scope>
    <source>
        <strain evidence="6 7">Wien I</strain>
    </source>
</reference>
<feature type="region of interest" description="Disordered" evidence="4">
    <location>
        <begin position="1086"/>
        <end position="1157"/>
    </location>
</feature>
<feature type="compositionally biased region" description="Basic and acidic residues" evidence="4">
    <location>
        <begin position="1042"/>
        <end position="1057"/>
    </location>
</feature>
<dbReference type="RefSeq" id="XP_067927054.1">
    <property type="nucleotide sequence ID" value="XM_068060981.1"/>
</dbReference>
<gene>
    <name evidence="6" type="ORF">CSUI_000750</name>
</gene>
<feature type="compositionally biased region" description="Basic and acidic residues" evidence="4">
    <location>
        <begin position="728"/>
        <end position="750"/>
    </location>
</feature>
<keyword evidence="1" id="KW-0479">Metal-binding</keyword>
<dbReference type="CDD" id="cd16650">
    <property type="entry name" value="SP-RING_PIAS-like"/>
    <property type="match status" value="1"/>
</dbReference>
<feature type="region of interest" description="Disordered" evidence="4">
    <location>
        <begin position="329"/>
        <end position="418"/>
    </location>
</feature>
<keyword evidence="2" id="KW-0863">Zinc-finger</keyword>
<evidence type="ECO:0000313" key="6">
    <source>
        <dbReference type="EMBL" id="PHJ25407.1"/>
    </source>
</evidence>
<feature type="region of interest" description="Disordered" evidence="4">
    <location>
        <begin position="1"/>
        <end position="46"/>
    </location>
</feature>
<dbReference type="GeneID" id="94424192"/>
<feature type="region of interest" description="Disordered" evidence="4">
    <location>
        <begin position="1786"/>
        <end position="1823"/>
    </location>
</feature>
<dbReference type="VEuPathDB" id="ToxoDB:CSUI_000750"/>
<feature type="compositionally biased region" description="Low complexity" evidence="4">
    <location>
        <begin position="751"/>
        <end position="764"/>
    </location>
</feature>
<feature type="compositionally biased region" description="Basic and acidic residues" evidence="4">
    <location>
        <begin position="1799"/>
        <end position="1813"/>
    </location>
</feature>
<dbReference type="PANTHER" id="PTHR10782">
    <property type="entry name" value="ZINC FINGER MIZ DOMAIN-CONTAINING PROTEIN"/>
    <property type="match status" value="1"/>
</dbReference>
<dbReference type="GO" id="GO:0016925">
    <property type="term" value="P:protein sumoylation"/>
    <property type="evidence" value="ECO:0007669"/>
    <property type="project" value="TreeGrafter"/>
</dbReference>
<feature type="compositionally biased region" description="Basic and acidic residues" evidence="4">
    <location>
        <begin position="558"/>
        <end position="568"/>
    </location>
</feature>
<dbReference type="GO" id="GO:0061665">
    <property type="term" value="F:SUMO ligase activity"/>
    <property type="evidence" value="ECO:0007669"/>
    <property type="project" value="TreeGrafter"/>
</dbReference>
<organism evidence="6 7">
    <name type="scientific">Cystoisospora suis</name>
    <dbReference type="NCBI Taxonomy" id="483139"/>
    <lineage>
        <taxon>Eukaryota</taxon>
        <taxon>Sar</taxon>
        <taxon>Alveolata</taxon>
        <taxon>Apicomplexa</taxon>
        <taxon>Conoidasida</taxon>
        <taxon>Coccidia</taxon>
        <taxon>Eucoccidiorida</taxon>
        <taxon>Eimeriorina</taxon>
        <taxon>Sarcocystidae</taxon>
        <taxon>Cystoisospora</taxon>
    </lineage>
</organism>
<keyword evidence="7" id="KW-1185">Reference proteome</keyword>
<feature type="region of interest" description="Disordered" evidence="4">
    <location>
        <begin position="684"/>
        <end position="766"/>
    </location>
</feature>
<dbReference type="InterPro" id="IPR004181">
    <property type="entry name" value="Znf_MIZ"/>
</dbReference>
<evidence type="ECO:0000256" key="1">
    <source>
        <dbReference type="ARBA" id="ARBA00022723"/>
    </source>
</evidence>
<feature type="region of interest" description="Disordered" evidence="4">
    <location>
        <begin position="107"/>
        <end position="149"/>
    </location>
</feature>
<feature type="compositionally biased region" description="Polar residues" evidence="4">
    <location>
        <begin position="463"/>
        <end position="473"/>
    </location>
</feature>
<evidence type="ECO:0000256" key="4">
    <source>
        <dbReference type="SAM" id="MobiDB-lite"/>
    </source>
</evidence>
<feature type="compositionally biased region" description="Low complexity" evidence="4">
    <location>
        <begin position="573"/>
        <end position="585"/>
    </location>
</feature>
<feature type="compositionally biased region" description="Basic and acidic residues" evidence="4">
    <location>
        <begin position="1139"/>
        <end position="1157"/>
    </location>
</feature>
<feature type="compositionally biased region" description="Basic and acidic residues" evidence="4">
    <location>
        <begin position="112"/>
        <end position="127"/>
    </location>
</feature>
<dbReference type="InterPro" id="IPR013083">
    <property type="entry name" value="Znf_RING/FYVE/PHD"/>
</dbReference>
<feature type="compositionally biased region" description="Low complexity" evidence="4">
    <location>
        <begin position="1906"/>
        <end position="1916"/>
    </location>
</feature>
<evidence type="ECO:0000313" key="7">
    <source>
        <dbReference type="Proteomes" id="UP000221165"/>
    </source>
</evidence>
<feature type="compositionally biased region" description="Low complexity" evidence="4">
    <location>
        <begin position="515"/>
        <end position="525"/>
    </location>
</feature>